<proteinExistence type="inferred from homology"/>
<dbReference type="Proteomes" id="UP001165395">
    <property type="component" value="Unassembled WGS sequence"/>
</dbReference>
<reference evidence="3" key="1">
    <citation type="submission" date="2021-10" db="EMBL/GenBank/DDBJ databases">
        <title>The complete genome sequence of Leeia sp. TBRC 13508.</title>
        <authorList>
            <person name="Charoenyingcharoen P."/>
            <person name="Yukphan P."/>
        </authorList>
    </citation>
    <scope>NUCLEOTIDE SEQUENCE</scope>
    <source>
        <strain evidence="3">TBRC 13508</strain>
    </source>
</reference>
<name>A0ABS8D9U7_9NEIS</name>
<comment type="caution">
    <text evidence="3">The sequence shown here is derived from an EMBL/GenBank/DDBJ whole genome shotgun (WGS) entry which is preliminary data.</text>
</comment>
<dbReference type="RefSeq" id="WP_227181793.1">
    <property type="nucleotide sequence ID" value="NZ_JAJBZT010000011.1"/>
</dbReference>
<keyword evidence="2" id="KW-0560">Oxidoreductase</keyword>
<dbReference type="Pfam" id="PF02615">
    <property type="entry name" value="Ldh_2"/>
    <property type="match status" value="1"/>
</dbReference>
<dbReference type="Gene3D" id="1.10.1530.10">
    <property type="match status" value="1"/>
</dbReference>
<organism evidence="3 4">
    <name type="scientific">Leeia speluncae</name>
    <dbReference type="NCBI Taxonomy" id="2884804"/>
    <lineage>
        <taxon>Bacteria</taxon>
        <taxon>Pseudomonadati</taxon>
        <taxon>Pseudomonadota</taxon>
        <taxon>Betaproteobacteria</taxon>
        <taxon>Neisseriales</taxon>
        <taxon>Leeiaceae</taxon>
        <taxon>Leeia</taxon>
    </lineage>
</organism>
<dbReference type="PANTHER" id="PTHR11091:SF0">
    <property type="entry name" value="MALATE DEHYDROGENASE"/>
    <property type="match status" value="1"/>
</dbReference>
<dbReference type="InterPro" id="IPR036111">
    <property type="entry name" value="Mal/L-sulfo/L-lacto_DH-like_sf"/>
</dbReference>
<dbReference type="SUPFAM" id="SSF89733">
    <property type="entry name" value="L-sulfolactate dehydrogenase-like"/>
    <property type="match status" value="1"/>
</dbReference>
<dbReference type="PANTHER" id="PTHR11091">
    <property type="entry name" value="OXIDOREDUCTASE-RELATED"/>
    <property type="match status" value="1"/>
</dbReference>
<protein>
    <submittedName>
        <fullName evidence="3">Ldh family oxidoreductase</fullName>
    </submittedName>
</protein>
<dbReference type="InterPro" id="IPR003767">
    <property type="entry name" value="Malate/L-lactate_DH-like"/>
</dbReference>
<gene>
    <name evidence="3" type="ORF">LIN78_15615</name>
</gene>
<dbReference type="InterPro" id="IPR043143">
    <property type="entry name" value="Mal/L-sulf/L-lact_DH-like_NADP"/>
</dbReference>
<comment type="similarity">
    <text evidence="1">Belongs to the LDH2/MDH2 oxidoreductase family.</text>
</comment>
<dbReference type="InterPro" id="IPR043144">
    <property type="entry name" value="Mal/L-sulf/L-lact_DH-like_ah"/>
</dbReference>
<keyword evidence="4" id="KW-1185">Reference proteome</keyword>
<evidence type="ECO:0000313" key="4">
    <source>
        <dbReference type="Proteomes" id="UP001165395"/>
    </source>
</evidence>
<sequence length="334" mass="34932">MPHVVTISLEKAQSLCIQAAISAGASEAVAKSLSFATVAAEARGQTTVGILHFFDYLDAIKDGRLNGIASPKFSYPTKAAVVADADGGIAQLGFDLSLEKLVNITKDIGVSIFTQANAYTCGALGFYAEQLAVRGFIAFGFGNSPALMAAGGAKQRIYGTNPFTFAAPQVDKKVLLVDQASSATAYVNIRAAAEEGKALPEGWAIDSEGQPTIDPMKALKGSLLAFGGPKGGNIALMVEVMSTLSGANWSIDAPSFLEGNESPRVGMTVIAIEPSLINEHFTQRLSDHLSTLSTTFGVYIPGAEKSSKLAESMANGINIDSEIYARLSNIKLSN</sequence>
<evidence type="ECO:0000256" key="2">
    <source>
        <dbReference type="ARBA" id="ARBA00023002"/>
    </source>
</evidence>
<evidence type="ECO:0000313" key="3">
    <source>
        <dbReference type="EMBL" id="MCB6184975.1"/>
    </source>
</evidence>
<accession>A0ABS8D9U7</accession>
<dbReference type="Gene3D" id="3.30.1370.60">
    <property type="entry name" value="Hypothetical oxidoreductase yiak, domain 2"/>
    <property type="match status" value="1"/>
</dbReference>
<evidence type="ECO:0000256" key="1">
    <source>
        <dbReference type="ARBA" id="ARBA00006056"/>
    </source>
</evidence>
<dbReference type="EMBL" id="JAJBZT010000011">
    <property type="protein sequence ID" value="MCB6184975.1"/>
    <property type="molecule type" value="Genomic_DNA"/>
</dbReference>